<accession>A0A7R8HBU4</accession>
<keyword evidence="2" id="KW-0812">Transmembrane</keyword>
<protein>
    <submittedName>
        <fullName evidence="5">CD63</fullName>
    </submittedName>
</protein>
<dbReference type="GO" id="GO:0005886">
    <property type="term" value="C:plasma membrane"/>
    <property type="evidence" value="ECO:0007669"/>
    <property type="project" value="TreeGrafter"/>
</dbReference>
<keyword evidence="6" id="KW-1185">Reference proteome</keyword>
<evidence type="ECO:0000313" key="6">
    <source>
        <dbReference type="Proteomes" id="UP000675881"/>
    </source>
</evidence>
<dbReference type="Gene3D" id="1.10.1450.10">
    <property type="entry name" value="Tetraspanin"/>
    <property type="match status" value="1"/>
</dbReference>
<dbReference type="PRINTS" id="PR00259">
    <property type="entry name" value="TMFOUR"/>
</dbReference>
<dbReference type="InterPro" id="IPR018499">
    <property type="entry name" value="Tetraspanin/Peripherin"/>
</dbReference>
<dbReference type="EMBL" id="HG994586">
    <property type="protein sequence ID" value="CAF3001200.1"/>
    <property type="molecule type" value="Genomic_DNA"/>
</dbReference>
<comment type="subcellular location">
    <subcellularLocation>
        <location evidence="1">Membrane</location>
        <topology evidence="1">Multi-pass membrane protein</topology>
    </subcellularLocation>
</comment>
<dbReference type="SUPFAM" id="SSF48652">
    <property type="entry name" value="Tetraspanin"/>
    <property type="match status" value="1"/>
</dbReference>
<gene>
    <name evidence="5" type="ORF">LSAA_13052</name>
</gene>
<dbReference type="Pfam" id="PF00335">
    <property type="entry name" value="Tetraspanin"/>
    <property type="match status" value="1"/>
</dbReference>
<dbReference type="Proteomes" id="UP000675881">
    <property type="component" value="Chromosome 7"/>
</dbReference>
<evidence type="ECO:0000256" key="3">
    <source>
        <dbReference type="ARBA" id="ARBA00022989"/>
    </source>
</evidence>
<sequence length="322" mass="35989">MHQRGLCILYTCLTSSPDILLIISQQKKIKAKSNNTDLHHFQKDIMETTMKCVKYLLFTFNLLFALSGLILIIAGGVIQGIYAEYLDFLGDQFFNTPILLIVVGCITFCVTFFGCCGAIKENHCMTLTFSVLLAVIFVIELGAGIAAYLLKSEVRQIIEVNMEKGLTNYESRGHEGVTKTWNIVQHELECCGAQEYKDWINTTFSGILRISEDQASKIIHVNGCLDKLEHLISSNVEVIGGIGIAIAFLQFIGERVILNAAVLGNPPPTVKWKRAVLKIRRGNGRHRISSKVVQMVLFLLLLKLLALKKRMMIYNISCDLSS</sequence>
<dbReference type="InterPro" id="IPR008952">
    <property type="entry name" value="Tetraspanin_EC2_sf"/>
</dbReference>
<keyword evidence="3" id="KW-1133">Transmembrane helix</keyword>
<evidence type="ECO:0000256" key="4">
    <source>
        <dbReference type="ARBA" id="ARBA00023136"/>
    </source>
</evidence>
<evidence type="ECO:0000313" key="5">
    <source>
        <dbReference type="EMBL" id="CAF3001200.1"/>
    </source>
</evidence>
<dbReference type="PANTHER" id="PTHR19282:SF456">
    <property type="entry name" value="CD63 MOLECULE"/>
    <property type="match status" value="1"/>
</dbReference>
<dbReference type="OrthoDB" id="10033535at2759"/>
<evidence type="ECO:0000256" key="2">
    <source>
        <dbReference type="ARBA" id="ARBA00022692"/>
    </source>
</evidence>
<organism evidence="5 6">
    <name type="scientific">Lepeophtheirus salmonis</name>
    <name type="common">Salmon louse</name>
    <name type="synonym">Caligus salmonis</name>
    <dbReference type="NCBI Taxonomy" id="72036"/>
    <lineage>
        <taxon>Eukaryota</taxon>
        <taxon>Metazoa</taxon>
        <taxon>Ecdysozoa</taxon>
        <taxon>Arthropoda</taxon>
        <taxon>Crustacea</taxon>
        <taxon>Multicrustacea</taxon>
        <taxon>Hexanauplia</taxon>
        <taxon>Copepoda</taxon>
        <taxon>Siphonostomatoida</taxon>
        <taxon>Caligidae</taxon>
        <taxon>Lepeophtheirus</taxon>
    </lineage>
</organism>
<dbReference type="AlphaFoldDB" id="A0A7R8HBU4"/>
<evidence type="ECO:0000256" key="1">
    <source>
        <dbReference type="ARBA" id="ARBA00004141"/>
    </source>
</evidence>
<dbReference type="PANTHER" id="PTHR19282">
    <property type="entry name" value="TETRASPANIN"/>
    <property type="match status" value="1"/>
</dbReference>
<keyword evidence="4" id="KW-0472">Membrane</keyword>
<reference evidence="5" key="1">
    <citation type="submission" date="2021-02" db="EMBL/GenBank/DDBJ databases">
        <authorList>
            <person name="Bekaert M."/>
        </authorList>
    </citation>
    <scope>NUCLEOTIDE SEQUENCE</scope>
    <source>
        <strain evidence="5">IoA-00</strain>
    </source>
</reference>
<name>A0A7R8HBU4_LEPSM</name>
<proteinExistence type="predicted"/>